<dbReference type="SUPFAM" id="SSF55874">
    <property type="entry name" value="ATPase domain of HSP90 chaperone/DNA topoisomerase II/histidine kinase"/>
    <property type="match status" value="1"/>
</dbReference>
<keyword evidence="6 12" id="KW-0812">Transmembrane</keyword>
<dbReference type="PROSITE" id="PS50885">
    <property type="entry name" value="HAMP"/>
    <property type="match status" value="1"/>
</dbReference>
<dbReference type="HOGENOM" id="CLU_000445_89_6_11"/>
<evidence type="ECO:0000313" key="15">
    <source>
        <dbReference type="EMBL" id="CCM62865.1"/>
    </source>
</evidence>
<organism evidence="15 16">
    <name type="scientific">Candidatus Neomicrothrix parvicella RN1</name>
    <dbReference type="NCBI Taxonomy" id="1229780"/>
    <lineage>
        <taxon>Bacteria</taxon>
        <taxon>Bacillati</taxon>
        <taxon>Actinomycetota</taxon>
        <taxon>Acidimicrobiia</taxon>
        <taxon>Acidimicrobiales</taxon>
        <taxon>Microthrixaceae</taxon>
        <taxon>Candidatus Neomicrothrix</taxon>
    </lineage>
</organism>
<reference evidence="15 16" key="1">
    <citation type="journal article" date="2013" name="ISME J.">
        <title>Metabolic model for the filamentous 'Candidatus Microthrix parvicella' based on genomic and metagenomic analyses.</title>
        <authorList>
            <person name="Jon McIlroy S."/>
            <person name="Kristiansen R."/>
            <person name="Albertsen M."/>
            <person name="Michael Karst S."/>
            <person name="Rossetti S."/>
            <person name="Lund Nielsen J."/>
            <person name="Tandoi V."/>
            <person name="James Seviour R."/>
            <person name="Nielsen P.H."/>
        </authorList>
    </citation>
    <scope>NUCLEOTIDE SEQUENCE [LARGE SCALE GENOMIC DNA]</scope>
    <source>
        <strain evidence="15 16">RN1</strain>
    </source>
</reference>
<dbReference type="SUPFAM" id="SSF47384">
    <property type="entry name" value="Homodimeric domain of signal transducing histidine kinase"/>
    <property type="match status" value="1"/>
</dbReference>
<dbReference type="CDD" id="cd06225">
    <property type="entry name" value="HAMP"/>
    <property type="match status" value="1"/>
</dbReference>
<evidence type="ECO:0000256" key="4">
    <source>
        <dbReference type="ARBA" id="ARBA00022553"/>
    </source>
</evidence>
<gene>
    <name evidence="15" type="ORF">BN381_140030</name>
</gene>
<dbReference type="InterPro" id="IPR003661">
    <property type="entry name" value="HisK_dim/P_dom"/>
</dbReference>
<keyword evidence="16" id="KW-1185">Reference proteome</keyword>
<sequence length="528" mass="55822">MSSVDQAGGGSSDSDQVGSESTLQAAGAGAPTTAGPTKLLSPHARKRSQTSESQLGLRSRVTLAFTLGALVLSIILGAATLNLTRRSLLAERERRTITRTSVSATTLDGLLKNLQPGADPTPLLSDLQAQGPQFLMLKYPGSGNREPQLFLTGEVPIGDLPQSLVTKALWDGQPAVMRVESKDTLYTAVGVPLPDANGAYFELNAIDDIATAVQSQTVTLIIVSSITTLAGAALGWWASRRALRPLMLVGDAAGRIADGHLETRLNAADYAEDPELGPLVSSFNGMVEKLQARIDRDARFASDVSHELRSPLTTINASVDVLSRAADNLPDRAKTALDLLESDLVRFTQLVEDLLEISRFDAGAVRLDVNEISLMGVVRRAVEAVAGKDTTIVADDDLDALVMPMDKVRVVRVLSNFIDNAAKYGDGVQRVEVHRSDGTVSISVVDGGPGVPVDERDLIFERFSRGVQGGRRGAGSGVGLGLALVAEHARLMGGEVGVADRDDGESGAVFVLHIPEVPPTDSDTVMEL</sequence>
<dbReference type="SMART" id="SM00388">
    <property type="entry name" value="HisKA"/>
    <property type="match status" value="1"/>
</dbReference>
<dbReference type="SMART" id="SM00304">
    <property type="entry name" value="HAMP"/>
    <property type="match status" value="1"/>
</dbReference>
<evidence type="ECO:0000259" key="14">
    <source>
        <dbReference type="PROSITE" id="PS50885"/>
    </source>
</evidence>
<dbReference type="RefSeq" id="WP_012224692.1">
    <property type="nucleotide sequence ID" value="NZ_HG422565.1"/>
</dbReference>
<dbReference type="InterPro" id="IPR050428">
    <property type="entry name" value="TCS_sensor_his_kinase"/>
</dbReference>
<dbReference type="InterPro" id="IPR036097">
    <property type="entry name" value="HisK_dim/P_sf"/>
</dbReference>
<dbReference type="InterPro" id="IPR005467">
    <property type="entry name" value="His_kinase_dom"/>
</dbReference>
<dbReference type="PANTHER" id="PTHR45436">
    <property type="entry name" value="SENSOR HISTIDINE KINASE YKOH"/>
    <property type="match status" value="1"/>
</dbReference>
<feature type="compositionally biased region" description="Low complexity" evidence="11">
    <location>
        <begin position="1"/>
        <end position="37"/>
    </location>
</feature>
<evidence type="ECO:0000256" key="11">
    <source>
        <dbReference type="SAM" id="MobiDB-lite"/>
    </source>
</evidence>
<dbReference type="PANTHER" id="PTHR45436:SF5">
    <property type="entry name" value="SENSOR HISTIDINE KINASE TRCS"/>
    <property type="match status" value="1"/>
</dbReference>
<dbReference type="Gene3D" id="6.10.340.10">
    <property type="match status" value="1"/>
</dbReference>
<keyword evidence="9" id="KW-0902">Two-component regulatory system</keyword>
<proteinExistence type="predicted"/>
<dbReference type="CDD" id="cd00082">
    <property type="entry name" value="HisKA"/>
    <property type="match status" value="1"/>
</dbReference>
<dbReference type="SUPFAM" id="SSF158472">
    <property type="entry name" value="HAMP domain-like"/>
    <property type="match status" value="1"/>
</dbReference>
<evidence type="ECO:0000256" key="2">
    <source>
        <dbReference type="ARBA" id="ARBA00004236"/>
    </source>
</evidence>
<evidence type="ECO:0000256" key="3">
    <source>
        <dbReference type="ARBA" id="ARBA00012438"/>
    </source>
</evidence>
<dbReference type="Gene3D" id="1.10.287.130">
    <property type="match status" value="1"/>
</dbReference>
<evidence type="ECO:0000256" key="9">
    <source>
        <dbReference type="ARBA" id="ARBA00023012"/>
    </source>
</evidence>
<keyword evidence="4" id="KW-0597">Phosphoprotein</keyword>
<dbReference type="InterPro" id="IPR003660">
    <property type="entry name" value="HAMP_dom"/>
</dbReference>
<dbReference type="SMART" id="SM00387">
    <property type="entry name" value="HATPase_c"/>
    <property type="match status" value="1"/>
</dbReference>
<evidence type="ECO:0000259" key="13">
    <source>
        <dbReference type="PROSITE" id="PS50109"/>
    </source>
</evidence>
<dbReference type="GO" id="GO:0000155">
    <property type="term" value="F:phosphorelay sensor kinase activity"/>
    <property type="evidence" value="ECO:0007669"/>
    <property type="project" value="InterPro"/>
</dbReference>
<evidence type="ECO:0000256" key="5">
    <source>
        <dbReference type="ARBA" id="ARBA00022679"/>
    </source>
</evidence>
<dbReference type="eggNOG" id="COG2205">
    <property type="taxonomic scope" value="Bacteria"/>
</dbReference>
<dbReference type="EC" id="2.7.13.3" evidence="3"/>
<dbReference type="Proteomes" id="UP000018291">
    <property type="component" value="Unassembled WGS sequence"/>
</dbReference>
<evidence type="ECO:0000313" key="16">
    <source>
        <dbReference type="Proteomes" id="UP000018291"/>
    </source>
</evidence>
<accession>R4YXH4</accession>
<dbReference type="STRING" id="1229780.BN381_140030"/>
<comment type="subcellular location">
    <subcellularLocation>
        <location evidence="2">Cell membrane</location>
    </subcellularLocation>
</comment>
<comment type="catalytic activity">
    <reaction evidence="1">
        <text>ATP + protein L-histidine = ADP + protein N-phospho-L-histidine.</text>
        <dbReference type="EC" id="2.7.13.3"/>
    </reaction>
</comment>
<dbReference type="PROSITE" id="PS50109">
    <property type="entry name" value="HIS_KIN"/>
    <property type="match status" value="1"/>
</dbReference>
<dbReference type="EMBL" id="CANL01000006">
    <property type="protein sequence ID" value="CCM62865.1"/>
    <property type="molecule type" value="Genomic_DNA"/>
</dbReference>
<evidence type="ECO:0000256" key="8">
    <source>
        <dbReference type="ARBA" id="ARBA00022989"/>
    </source>
</evidence>
<dbReference type="AlphaFoldDB" id="R4YXH4"/>
<feature type="transmembrane region" description="Helical" evidence="12">
    <location>
        <begin position="61"/>
        <end position="84"/>
    </location>
</feature>
<feature type="domain" description="Histidine kinase" evidence="13">
    <location>
        <begin position="303"/>
        <end position="518"/>
    </location>
</feature>
<dbReference type="Pfam" id="PF00672">
    <property type="entry name" value="HAMP"/>
    <property type="match status" value="1"/>
</dbReference>
<evidence type="ECO:0000256" key="6">
    <source>
        <dbReference type="ARBA" id="ARBA00022692"/>
    </source>
</evidence>
<dbReference type="CDD" id="cd00075">
    <property type="entry name" value="HATPase"/>
    <property type="match status" value="1"/>
</dbReference>
<dbReference type="Pfam" id="PF02518">
    <property type="entry name" value="HATPase_c"/>
    <property type="match status" value="1"/>
</dbReference>
<dbReference type="InterPro" id="IPR003594">
    <property type="entry name" value="HATPase_dom"/>
</dbReference>
<dbReference type="GO" id="GO:0005886">
    <property type="term" value="C:plasma membrane"/>
    <property type="evidence" value="ECO:0007669"/>
    <property type="project" value="UniProtKB-SubCell"/>
</dbReference>
<protein>
    <recommendedName>
        <fullName evidence="3">histidine kinase</fullName>
        <ecNumber evidence="3">2.7.13.3</ecNumber>
    </recommendedName>
</protein>
<dbReference type="Gene3D" id="3.30.565.10">
    <property type="entry name" value="Histidine kinase-like ATPase, C-terminal domain"/>
    <property type="match status" value="1"/>
</dbReference>
<keyword evidence="5" id="KW-0808">Transferase</keyword>
<dbReference type="InterPro" id="IPR004358">
    <property type="entry name" value="Sig_transdc_His_kin-like_C"/>
</dbReference>
<feature type="region of interest" description="Disordered" evidence="11">
    <location>
        <begin position="1"/>
        <end position="53"/>
    </location>
</feature>
<comment type="caution">
    <text evidence="15">The sequence shown here is derived from an EMBL/GenBank/DDBJ whole genome shotgun (WGS) entry which is preliminary data.</text>
</comment>
<feature type="transmembrane region" description="Helical" evidence="12">
    <location>
        <begin position="218"/>
        <end position="238"/>
    </location>
</feature>
<keyword evidence="7" id="KW-0418">Kinase</keyword>
<dbReference type="OrthoDB" id="9786919at2"/>
<keyword evidence="10 12" id="KW-0472">Membrane</keyword>
<feature type="domain" description="HAMP" evidence="14">
    <location>
        <begin position="240"/>
        <end position="295"/>
    </location>
</feature>
<evidence type="ECO:0000256" key="1">
    <source>
        <dbReference type="ARBA" id="ARBA00000085"/>
    </source>
</evidence>
<evidence type="ECO:0000256" key="7">
    <source>
        <dbReference type="ARBA" id="ARBA00022777"/>
    </source>
</evidence>
<evidence type="ECO:0000256" key="12">
    <source>
        <dbReference type="SAM" id="Phobius"/>
    </source>
</evidence>
<keyword evidence="8 12" id="KW-1133">Transmembrane helix</keyword>
<dbReference type="PRINTS" id="PR00344">
    <property type="entry name" value="BCTRLSENSOR"/>
</dbReference>
<evidence type="ECO:0000256" key="10">
    <source>
        <dbReference type="ARBA" id="ARBA00023136"/>
    </source>
</evidence>
<name>R4YXH4_9ACTN</name>
<dbReference type="Pfam" id="PF00512">
    <property type="entry name" value="HisKA"/>
    <property type="match status" value="1"/>
</dbReference>
<dbReference type="InterPro" id="IPR036890">
    <property type="entry name" value="HATPase_C_sf"/>
</dbReference>